<comment type="similarity">
    <text evidence="2">Belongs to the resistance-nodulation-cell division (RND) (TC 2.A.6) family. MmpL subfamily.</text>
</comment>
<keyword evidence="4 8" id="KW-0812">Transmembrane</keyword>
<feature type="signal peptide" evidence="9">
    <location>
        <begin position="1"/>
        <end position="28"/>
    </location>
</feature>
<dbReference type="Pfam" id="PF03176">
    <property type="entry name" value="MMPL"/>
    <property type="match status" value="2"/>
</dbReference>
<feature type="transmembrane region" description="Helical" evidence="8">
    <location>
        <begin position="605"/>
        <end position="626"/>
    </location>
</feature>
<dbReference type="PROSITE" id="PS50156">
    <property type="entry name" value="SSD"/>
    <property type="match status" value="1"/>
</dbReference>
<feature type="transmembrane region" description="Helical" evidence="8">
    <location>
        <begin position="177"/>
        <end position="196"/>
    </location>
</feature>
<feature type="transmembrane region" description="Helical" evidence="8">
    <location>
        <begin position="646"/>
        <end position="668"/>
    </location>
</feature>
<name>A0ABW5VLY4_9MICO</name>
<feature type="transmembrane region" description="Helical" evidence="8">
    <location>
        <begin position="362"/>
        <end position="384"/>
    </location>
</feature>
<evidence type="ECO:0000256" key="4">
    <source>
        <dbReference type="ARBA" id="ARBA00022692"/>
    </source>
</evidence>
<keyword evidence="6 8" id="KW-0472">Membrane</keyword>
<evidence type="ECO:0000313" key="12">
    <source>
        <dbReference type="Proteomes" id="UP001597479"/>
    </source>
</evidence>
<feature type="transmembrane region" description="Helical" evidence="8">
    <location>
        <begin position="306"/>
        <end position="329"/>
    </location>
</feature>
<gene>
    <name evidence="11" type="ORF">ACFS27_02010</name>
</gene>
<feature type="region of interest" description="Disordered" evidence="7">
    <location>
        <begin position="733"/>
        <end position="754"/>
    </location>
</feature>
<keyword evidence="5 8" id="KW-1133">Transmembrane helix</keyword>
<feature type="transmembrane region" description="Helical" evidence="8">
    <location>
        <begin position="203"/>
        <end position="223"/>
    </location>
</feature>
<dbReference type="SUPFAM" id="SSF82866">
    <property type="entry name" value="Multidrug efflux transporter AcrB transmembrane domain"/>
    <property type="match status" value="2"/>
</dbReference>
<dbReference type="PANTHER" id="PTHR33406">
    <property type="entry name" value="MEMBRANE PROTEIN MJ1562-RELATED"/>
    <property type="match status" value="1"/>
</dbReference>
<comment type="caution">
    <text evidence="11">The sequence shown here is derived from an EMBL/GenBank/DDBJ whole genome shotgun (WGS) entry which is preliminary data.</text>
</comment>
<dbReference type="InterPro" id="IPR004869">
    <property type="entry name" value="MMPL_dom"/>
</dbReference>
<dbReference type="EMBL" id="JBHUOG010000001">
    <property type="protein sequence ID" value="MFD2792316.1"/>
    <property type="molecule type" value="Genomic_DNA"/>
</dbReference>
<dbReference type="InterPro" id="IPR000731">
    <property type="entry name" value="SSD"/>
</dbReference>
<organism evidence="11 12">
    <name type="scientific">Promicromonospora vindobonensis</name>
    <dbReference type="NCBI Taxonomy" id="195748"/>
    <lineage>
        <taxon>Bacteria</taxon>
        <taxon>Bacillati</taxon>
        <taxon>Actinomycetota</taxon>
        <taxon>Actinomycetes</taxon>
        <taxon>Micrococcales</taxon>
        <taxon>Promicromonosporaceae</taxon>
        <taxon>Promicromonospora</taxon>
    </lineage>
</organism>
<evidence type="ECO:0000313" key="11">
    <source>
        <dbReference type="EMBL" id="MFD2792316.1"/>
    </source>
</evidence>
<feature type="transmembrane region" description="Helical" evidence="8">
    <location>
        <begin position="539"/>
        <end position="560"/>
    </location>
</feature>
<feature type="chain" id="PRO_5046559057" evidence="9">
    <location>
        <begin position="29"/>
        <end position="754"/>
    </location>
</feature>
<dbReference type="Proteomes" id="UP001597479">
    <property type="component" value="Unassembled WGS sequence"/>
</dbReference>
<reference evidence="12" key="1">
    <citation type="journal article" date="2019" name="Int. J. Syst. Evol. Microbiol.">
        <title>The Global Catalogue of Microorganisms (GCM) 10K type strain sequencing project: providing services to taxonomists for standard genome sequencing and annotation.</title>
        <authorList>
            <consortium name="The Broad Institute Genomics Platform"/>
            <consortium name="The Broad Institute Genome Sequencing Center for Infectious Disease"/>
            <person name="Wu L."/>
            <person name="Ma J."/>
        </authorList>
    </citation>
    <scope>NUCLEOTIDE SEQUENCE [LARGE SCALE GENOMIC DNA]</scope>
    <source>
        <strain evidence="12">CCM 7044</strain>
    </source>
</reference>
<dbReference type="PANTHER" id="PTHR33406:SF11">
    <property type="entry name" value="MEMBRANE PROTEIN SCO6666-RELATED"/>
    <property type="match status" value="1"/>
</dbReference>
<keyword evidence="9" id="KW-0732">Signal</keyword>
<keyword evidence="12" id="KW-1185">Reference proteome</keyword>
<feature type="transmembrane region" description="Helical" evidence="8">
    <location>
        <begin position="567"/>
        <end position="585"/>
    </location>
</feature>
<comment type="subcellular location">
    <subcellularLocation>
        <location evidence="1">Cell membrane</location>
        <topology evidence="1">Multi-pass membrane protein</topology>
    </subcellularLocation>
</comment>
<dbReference type="Gene3D" id="1.20.1640.10">
    <property type="entry name" value="Multidrug efflux transporter AcrB transmembrane domain"/>
    <property type="match status" value="2"/>
</dbReference>
<evidence type="ECO:0000256" key="6">
    <source>
        <dbReference type="ARBA" id="ARBA00023136"/>
    </source>
</evidence>
<accession>A0ABW5VLY4</accession>
<feature type="transmembrane region" description="Helical" evidence="8">
    <location>
        <begin position="229"/>
        <end position="251"/>
    </location>
</feature>
<sequence>MLGRLVIRRPWRVLVTSALVLLASFAVAATTVSSLSLNRYEAPGSESAAARSALDGLFGTGSPNVALLVSPSTGTVDDDAVVALGGELTEAVAAFPDVGDAWSYWSPDAPDTLAGADRRQALVLAWVPGDADHVRGEVLPALAADVVERFDSEDVEVTLGGGDEIFRIVAGQARTDFLRAELIVVPLVLVLLWLVYRRLAPALATLAVGLFAAAGSLALLRLVLPFTDISTFAANVSLVMGIGLGVDYSLFMIYRYREEVAAGHDAAAAVRRTVAGAGRTVLFSGLTVAAALAVLFVFPFPFLTSFAWAGIAVVLCAVLGATVALPAILRLAGQRMLRPTGTGRAEDGFWFRVSTTVMRRPVVTGGAGLLVLLVLGAPTLGLTFGSPDDRVLNDGDQPVRAMYDTIRADFAAEDADALFVVAPDAAGADAGTASPPDGALHDYAASLSQIPGVARVDSAAGAFTAGERTGPAGPFGADRFEAGTATRLSVLPTSERLAEDPVGLVREVRGADAPFEVVVGGYPAELADYRDGIVERLPLVGLLILVVTFVVLFVMTGSVVAPLTAMVLNLLSLSVMFGVVVWGFQDGALAGLLGFTPTGVVEPSILLLMFCIAYGLSMDYEVFLLARIQEEYARTGDVVGSVPAGIARSAPLVTAAALILAASFAVYASSEVAFMQQLGIGMALAVVVDATLIRGVLVPAALRLTGRASWWSPGPLRALHDRFGLREYPVTPAAGLPPTSPPAYAGPTLDGASR</sequence>
<evidence type="ECO:0000256" key="1">
    <source>
        <dbReference type="ARBA" id="ARBA00004651"/>
    </source>
</evidence>
<evidence type="ECO:0000256" key="8">
    <source>
        <dbReference type="SAM" id="Phobius"/>
    </source>
</evidence>
<evidence type="ECO:0000256" key="3">
    <source>
        <dbReference type="ARBA" id="ARBA00022475"/>
    </source>
</evidence>
<protein>
    <submittedName>
        <fullName evidence="11">MMPL family transporter</fullName>
    </submittedName>
</protein>
<evidence type="ECO:0000259" key="10">
    <source>
        <dbReference type="PROSITE" id="PS50156"/>
    </source>
</evidence>
<proteinExistence type="inferred from homology"/>
<dbReference type="RefSeq" id="WP_377179824.1">
    <property type="nucleotide sequence ID" value="NZ_JBHUOG010000001.1"/>
</dbReference>
<keyword evidence="3" id="KW-1003">Cell membrane</keyword>
<evidence type="ECO:0000256" key="2">
    <source>
        <dbReference type="ARBA" id="ARBA00010157"/>
    </source>
</evidence>
<dbReference type="InterPro" id="IPR050545">
    <property type="entry name" value="Mycobact_MmpL"/>
</dbReference>
<evidence type="ECO:0000256" key="5">
    <source>
        <dbReference type="ARBA" id="ARBA00022989"/>
    </source>
</evidence>
<feature type="transmembrane region" description="Helical" evidence="8">
    <location>
        <begin position="680"/>
        <end position="702"/>
    </location>
</feature>
<evidence type="ECO:0000256" key="9">
    <source>
        <dbReference type="SAM" id="SignalP"/>
    </source>
</evidence>
<feature type="transmembrane region" description="Helical" evidence="8">
    <location>
        <begin position="281"/>
        <end position="300"/>
    </location>
</feature>
<evidence type="ECO:0000256" key="7">
    <source>
        <dbReference type="SAM" id="MobiDB-lite"/>
    </source>
</evidence>
<feature type="domain" description="SSD" evidence="10">
    <location>
        <begin position="208"/>
        <end position="331"/>
    </location>
</feature>